<dbReference type="AlphaFoldDB" id="A0A7Y9LER9"/>
<feature type="domain" description="Predicted membrane protein YciQ-like C-terminal" evidence="3">
    <location>
        <begin position="303"/>
        <end position="525"/>
    </location>
</feature>
<dbReference type="InterPro" id="IPR048389">
    <property type="entry name" value="YciQ-like_C"/>
</dbReference>
<keyword evidence="1" id="KW-0472">Membrane</keyword>
<organism evidence="4 5">
    <name type="scientific">Microlunatus parietis</name>
    <dbReference type="NCBI Taxonomy" id="682979"/>
    <lineage>
        <taxon>Bacteria</taxon>
        <taxon>Bacillati</taxon>
        <taxon>Actinomycetota</taxon>
        <taxon>Actinomycetes</taxon>
        <taxon>Propionibacteriales</taxon>
        <taxon>Propionibacteriaceae</taxon>
        <taxon>Microlunatus</taxon>
    </lineage>
</organism>
<evidence type="ECO:0000259" key="3">
    <source>
        <dbReference type="Pfam" id="PF20990"/>
    </source>
</evidence>
<dbReference type="EMBL" id="JACCBU010000001">
    <property type="protein sequence ID" value="NYE73306.1"/>
    <property type="molecule type" value="Genomic_DNA"/>
</dbReference>
<keyword evidence="5" id="KW-1185">Reference proteome</keyword>
<feature type="transmembrane region" description="Helical" evidence="1">
    <location>
        <begin position="423"/>
        <end position="441"/>
    </location>
</feature>
<dbReference type="Proteomes" id="UP000569914">
    <property type="component" value="Unassembled WGS sequence"/>
</dbReference>
<dbReference type="RefSeq" id="WP_179754710.1">
    <property type="nucleotide sequence ID" value="NZ_JACCBU010000001.1"/>
</dbReference>
<feature type="transmembrane region" description="Helical" evidence="1">
    <location>
        <begin position="447"/>
        <end position="465"/>
    </location>
</feature>
<feature type="signal peptide" evidence="2">
    <location>
        <begin position="1"/>
        <end position="38"/>
    </location>
</feature>
<accession>A0A7Y9LER9</accession>
<protein>
    <recommendedName>
        <fullName evidence="3">Predicted membrane protein YciQ-like C-terminal domain-containing protein</fullName>
    </recommendedName>
</protein>
<keyword evidence="2" id="KW-0732">Signal</keyword>
<evidence type="ECO:0000256" key="1">
    <source>
        <dbReference type="SAM" id="Phobius"/>
    </source>
</evidence>
<gene>
    <name evidence="4" type="ORF">BKA15_004635</name>
</gene>
<feature type="chain" id="PRO_5030671426" description="Predicted membrane protein YciQ-like C-terminal domain-containing protein" evidence="2">
    <location>
        <begin position="39"/>
        <end position="572"/>
    </location>
</feature>
<evidence type="ECO:0000313" key="4">
    <source>
        <dbReference type="EMBL" id="NYE73306.1"/>
    </source>
</evidence>
<comment type="caution">
    <text evidence="4">The sequence shown here is derived from an EMBL/GenBank/DDBJ whole genome shotgun (WGS) entry which is preliminary data.</text>
</comment>
<evidence type="ECO:0000256" key="2">
    <source>
        <dbReference type="SAM" id="SignalP"/>
    </source>
</evidence>
<feature type="transmembrane region" description="Helical" evidence="1">
    <location>
        <begin position="249"/>
        <end position="268"/>
    </location>
</feature>
<proteinExistence type="predicted"/>
<reference evidence="4 5" key="1">
    <citation type="submission" date="2020-07" db="EMBL/GenBank/DDBJ databases">
        <title>Sequencing the genomes of 1000 actinobacteria strains.</title>
        <authorList>
            <person name="Klenk H.-P."/>
        </authorList>
    </citation>
    <scope>NUCLEOTIDE SEQUENCE [LARGE SCALE GENOMIC DNA]</scope>
    <source>
        <strain evidence="4 5">DSM 22083</strain>
    </source>
</reference>
<keyword evidence="1" id="KW-1133">Transmembrane helix</keyword>
<sequence>MLRSPRAGRLVRLTVFPLLLAALAVALLAGPLAQPARAEGTASSMDVQADLGLDGVLNVQQKIVFSGSVPAQVTQRFALRQPLKHDTDRERVLQIGGFRALAGGADVAVAEDRDNRAVTVTLPTNGATELELSYQVTGAVIAADYGSSALDVRLLQGLSLQVNEFTATVTIPAQLANIDCTAGPPGSEVSCDFAAGGTHDNPNPTFRDGPRGENEEVAVRVDFAPGAIVPNEQIETRWTLGRAFTAGPLQLGIALALLVLGGIALFALHRMAGADAGPGGQVAKVGEFAPVGEGESEFRVVGDIRPGQVGTVVDERVDPIDVTASLLDLAVRGHLRITELPRESEFARTDWVLTRPTTADAGTLHPFEVELLDGLAAPGGQIKVSELGDKVRSSIDRVQDKLYDQVVSNGWYERRPDSIRNRWTQLALVGLIVAVVATGLLAAFTTFGLVGLALVILGLGLVFVAQEMPARTGKGAAVQAGLMALRSDLLSQPTDQMPPGRELRELSEVLPYAVVLGGAERWLDAIVATDADEDPDSTDLSWYHGPDNWHLRDLPDSLRNFIGTVAGNLFAR</sequence>
<dbReference type="Pfam" id="PF20990">
    <property type="entry name" value="DUF2207_C"/>
    <property type="match status" value="1"/>
</dbReference>
<keyword evidence="1" id="KW-0812">Transmembrane</keyword>
<name>A0A7Y9LER9_9ACTN</name>
<evidence type="ECO:0000313" key="5">
    <source>
        <dbReference type="Proteomes" id="UP000569914"/>
    </source>
</evidence>